<organism evidence="1 2">
    <name type="scientific">Cupriavidus necator</name>
    <name type="common">Alcaligenes eutrophus</name>
    <name type="synonym">Ralstonia eutropha</name>
    <dbReference type="NCBI Taxonomy" id="106590"/>
    <lineage>
        <taxon>Bacteria</taxon>
        <taxon>Pseudomonadati</taxon>
        <taxon>Pseudomonadota</taxon>
        <taxon>Betaproteobacteria</taxon>
        <taxon>Burkholderiales</taxon>
        <taxon>Burkholderiaceae</taxon>
        <taxon>Cupriavidus</taxon>
    </lineage>
</organism>
<dbReference type="RefSeq" id="WP_078198938.1">
    <property type="nucleotide sequence ID" value="NZ_CP017758.1"/>
</dbReference>
<protein>
    <submittedName>
        <fullName evidence="1">Uncharacterized protein</fullName>
    </submittedName>
</protein>
<proteinExistence type="predicted"/>
<accession>A0A1U9UUY6</accession>
<dbReference type="KEGG" id="cuh:BJN34_21620"/>
<reference evidence="2" key="1">
    <citation type="submission" date="2017-02" db="EMBL/GenBank/DDBJ databases">
        <title>Complete genome sequence of Cupriavidus necator strain NH9, a 3-chlorobenzoate degrader.</title>
        <authorList>
            <person name="Moriuchi R."/>
            <person name="Dohra H."/>
            <person name="Ogawa N."/>
        </authorList>
    </citation>
    <scope>NUCLEOTIDE SEQUENCE [LARGE SCALE GENOMIC DNA]</scope>
    <source>
        <strain evidence="2">NH9</strain>
    </source>
</reference>
<dbReference type="AlphaFoldDB" id="A0A1U9UUY6"/>
<sequence length="210" mass="22907">MHAKFRDGLANLYRSHYVRKGMENNNTHGFSKQKFVGSLPADSLSIPPELVEKLTDAERSYVERKVIEPARQAAEARRLAELARERDANWRVVEAARLLREARDLAEAGPGVLDAAGTAGAEEALGSLRAVVQHSVADCSADPLQQALEAIQYAARAVREGRYGKAPSGNVRATDEYQLWGAIKSAVDGDPGECLLRALQDVGFVKVRGR</sequence>
<evidence type="ECO:0000313" key="1">
    <source>
        <dbReference type="EMBL" id="AQV96470.1"/>
    </source>
</evidence>
<evidence type="ECO:0000313" key="2">
    <source>
        <dbReference type="Proteomes" id="UP000189627"/>
    </source>
</evidence>
<dbReference type="OrthoDB" id="8900036at2"/>
<dbReference type="EMBL" id="CP017758">
    <property type="protein sequence ID" value="AQV96470.1"/>
    <property type="molecule type" value="Genomic_DNA"/>
</dbReference>
<gene>
    <name evidence="1" type="ORF">BJN34_21620</name>
</gene>
<name>A0A1U9UUY6_CUPNE</name>
<dbReference type="Proteomes" id="UP000189627">
    <property type="component" value="Chromosome 2"/>
</dbReference>